<comment type="caution">
    <text evidence="2">The sequence shown here is derived from an EMBL/GenBank/DDBJ whole genome shotgun (WGS) entry which is preliminary data.</text>
</comment>
<dbReference type="Proteomes" id="UP000488956">
    <property type="component" value="Unassembled WGS sequence"/>
</dbReference>
<organism evidence="2 3">
    <name type="scientific">Phytophthora fragariae</name>
    <dbReference type="NCBI Taxonomy" id="53985"/>
    <lineage>
        <taxon>Eukaryota</taxon>
        <taxon>Sar</taxon>
        <taxon>Stramenopiles</taxon>
        <taxon>Oomycota</taxon>
        <taxon>Peronosporomycetes</taxon>
        <taxon>Peronosporales</taxon>
        <taxon>Peronosporaceae</taxon>
        <taxon>Phytophthora</taxon>
    </lineage>
</organism>
<sequence>MVVALSVSSNVVKWKSAGLLLSIGMVAALGTRTNVIEWTSAGLPLSLDRWRPSGPSAARSSGRRPSCC</sequence>
<evidence type="ECO:0000256" key="1">
    <source>
        <dbReference type="SAM" id="MobiDB-lite"/>
    </source>
</evidence>
<dbReference type="EMBL" id="QXFX01001430">
    <property type="protein sequence ID" value="KAE9090397.1"/>
    <property type="molecule type" value="Genomic_DNA"/>
</dbReference>
<feature type="compositionally biased region" description="Low complexity" evidence="1">
    <location>
        <begin position="52"/>
        <end position="68"/>
    </location>
</feature>
<evidence type="ECO:0000313" key="3">
    <source>
        <dbReference type="Proteomes" id="UP000488956"/>
    </source>
</evidence>
<gene>
    <name evidence="2" type="ORF">PF010_g18591</name>
</gene>
<dbReference type="AlphaFoldDB" id="A0A6G0KJW2"/>
<evidence type="ECO:0000313" key="2">
    <source>
        <dbReference type="EMBL" id="KAE9090397.1"/>
    </source>
</evidence>
<name>A0A6G0KJW2_9STRA</name>
<reference evidence="2 3" key="1">
    <citation type="submission" date="2018-09" db="EMBL/GenBank/DDBJ databases">
        <title>Genomic investigation of the strawberry pathogen Phytophthora fragariae indicates pathogenicity is determined by transcriptional variation in three key races.</title>
        <authorList>
            <person name="Adams T.M."/>
            <person name="Armitage A.D."/>
            <person name="Sobczyk M.K."/>
            <person name="Bates H.J."/>
            <person name="Dunwell J.M."/>
            <person name="Nellist C.F."/>
            <person name="Harrison R.J."/>
        </authorList>
    </citation>
    <scope>NUCLEOTIDE SEQUENCE [LARGE SCALE GENOMIC DNA]</scope>
    <source>
        <strain evidence="2 3">ONT-3</strain>
    </source>
</reference>
<proteinExistence type="predicted"/>
<accession>A0A6G0KJW2</accession>
<protein>
    <submittedName>
        <fullName evidence="2">Uncharacterized protein</fullName>
    </submittedName>
</protein>
<feature type="region of interest" description="Disordered" evidence="1">
    <location>
        <begin position="49"/>
        <end position="68"/>
    </location>
</feature>